<dbReference type="InterPro" id="IPR011332">
    <property type="entry name" value="Ribosomal_zn-bd"/>
</dbReference>
<feature type="non-terminal residue" evidence="8">
    <location>
        <position position="70"/>
    </location>
</feature>
<evidence type="ECO:0000256" key="4">
    <source>
        <dbReference type="ARBA" id="ARBA00022980"/>
    </source>
</evidence>
<comment type="similarity">
    <text evidence="2">Belongs to the bacterial ribosomal protein bL32 family.</text>
</comment>
<keyword evidence="9" id="KW-1185">Reference proteome</keyword>
<dbReference type="PANTHER" id="PTHR21026">
    <property type="entry name" value="39S RIBOSOMAL PROTEIN L32, MITOCHONDRIAL"/>
    <property type="match status" value="1"/>
</dbReference>
<keyword evidence="4 8" id="KW-0689">Ribosomal protein</keyword>
<accession>A0A4P9ZSI3</accession>
<dbReference type="SUPFAM" id="SSF57829">
    <property type="entry name" value="Zn-binding ribosomal proteins"/>
    <property type="match status" value="1"/>
</dbReference>
<evidence type="ECO:0000256" key="7">
    <source>
        <dbReference type="ARBA" id="ARBA00039935"/>
    </source>
</evidence>
<evidence type="ECO:0000256" key="2">
    <source>
        <dbReference type="ARBA" id="ARBA00008560"/>
    </source>
</evidence>
<comment type="subcellular location">
    <subcellularLocation>
        <location evidence="1">Mitochondrion</location>
    </subcellularLocation>
</comment>
<dbReference type="InterPro" id="IPR002677">
    <property type="entry name" value="Ribosomal_bL32"/>
</dbReference>
<dbReference type="PANTHER" id="PTHR21026:SF2">
    <property type="entry name" value="LARGE RIBOSOMAL SUBUNIT PROTEIN BL32M"/>
    <property type="match status" value="1"/>
</dbReference>
<sequence length="70" mass="8319">SLTDILKEAFLWAVPKKKTTHSRSRMRQSNKALKDRHDIHTCPACGKNKLSHHICLYCYSELKQKYREFK</sequence>
<evidence type="ECO:0000256" key="1">
    <source>
        <dbReference type="ARBA" id="ARBA00004173"/>
    </source>
</evidence>
<protein>
    <recommendedName>
        <fullName evidence="7">Large ribosomal subunit protein bL32m</fullName>
    </recommendedName>
</protein>
<dbReference type="GO" id="GO:0005762">
    <property type="term" value="C:mitochondrial large ribosomal subunit"/>
    <property type="evidence" value="ECO:0007669"/>
    <property type="project" value="TreeGrafter"/>
</dbReference>
<name>A0A4P9ZSI3_9FUNG</name>
<dbReference type="Pfam" id="PF01783">
    <property type="entry name" value="Ribosomal_L32p"/>
    <property type="match status" value="1"/>
</dbReference>
<dbReference type="STRING" id="215637.A0A4P9ZSI3"/>
<evidence type="ECO:0000256" key="3">
    <source>
        <dbReference type="ARBA" id="ARBA00022946"/>
    </source>
</evidence>
<dbReference type="NCBIfam" id="TIGR01031">
    <property type="entry name" value="rpmF_bact"/>
    <property type="match status" value="1"/>
</dbReference>
<keyword evidence="3" id="KW-0809">Transit peptide</keyword>
<dbReference type="HAMAP" id="MF_00340">
    <property type="entry name" value="Ribosomal_bL32"/>
    <property type="match status" value="1"/>
</dbReference>
<evidence type="ECO:0000256" key="5">
    <source>
        <dbReference type="ARBA" id="ARBA00023128"/>
    </source>
</evidence>
<dbReference type="AlphaFoldDB" id="A0A4P9ZSI3"/>
<dbReference type="GO" id="GO:0006412">
    <property type="term" value="P:translation"/>
    <property type="evidence" value="ECO:0007669"/>
    <property type="project" value="InterPro"/>
</dbReference>
<gene>
    <name evidence="8" type="ORF">BJ085DRAFT_12582</name>
</gene>
<evidence type="ECO:0000313" key="8">
    <source>
        <dbReference type="EMBL" id="RKP36443.1"/>
    </source>
</evidence>
<proteinExistence type="inferred from homology"/>
<keyword evidence="6" id="KW-0687">Ribonucleoprotein</keyword>
<dbReference type="GO" id="GO:0003735">
    <property type="term" value="F:structural constituent of ribosome"/>
    <property type="evidence" value="ECO:0007669"/>
    <property type="project" value="InterPro"/>
</dbReference>
<organism evidence="8 9">
    <name type="scientific">Dimargaris cristalligena</name>
    <dbReference type="NCBI Taxonomy" id="215637"/>
    <lineage>
        <taxon>Eukaryota</taxon>
        <taxon>Fungi</taxon>
        <taxon>Fungi incertae sedis</taxon>
        <taxon>Zoopagomycota</taxon>
        <taxon>Kickxellomycotina</taxon>
        <taxon>Dimargaritomycetes</taxon>
        <taxon>Dimargaritales</taxon>
        <taxon>Dimargaritaceae</taxon>
        <taxon>Dimargaris</taxon>
    </lineage>
</organism>
<evidence type="ECO:0000313" key="9">
    <source>
        <dbReference type="Proteomes" id="UP000268162"/>
    </source>
</evidence>
<dbReference type="EMBL" id="ML002653">
    <property type="protein sequence ID" value="RKP36443.1"/>
    <property type="molecule type" value="Genomic_DNA"/>
</dbReference>
<reference evidence="9" key="1">
    <citation type="journal article" date="2018" name="Nat. Microbiol.">
        <title>Leveraging single-cell genomics to expand the fungal tree of life.</title>
        <authorList>
            <person name="Ahrendt S.R."/>
            <person name="Quandt C.A."/>
            <person name="Ciobanu D."/>
            <person name="Clum A."/>
            <person name="Salamov A."/>
            <person name="Andreopoulos B."/>
            <person name="Cheng J.F."/>
            <person name="Woyke T."/>
            <person name="Pelin A."/>
            <person name="Henrissat B."/>
            <person name="Reynolds N.K."/>
            <person name="Benny G.L."/>
            <person name="Smith M.E."/>
            <person name="James T.Y."/>
            <person name="Grigoriev I.V."/>
        </authorList>
    </citation>
    <scope>NUCLEOTIDE SEQUENCE [LARGE SCALE GENOMIC DNA]</scope>
    <source>
        <strain evidence="9">RSA 468</strain>
    </source>
</reference>
<feature type="non-terminal residue" evidence="8">
    <location>
        <position position="1"/>
    </location>
</feature>
<evidence type="ECO:0000256" key="6">
    <source>
        <dbReference type="ARBA" id="ARBA00023274"/>
    </source>
</evidence>
<dbReference type="Proteomes" id="UP000268162">
    <property type="component" value="Unassembled WGS sequence"/>
</dbReference>
<keyword evidence="5" id="KW-0496">Mitochondrion</keyword>
<dbReference type="InterPro" id="IPR051991">
    <property type="entry name" value="Mitoribosomal_protein_bL32"/>
</dbReference>